<dbReference type="Pfam" id="PF13691">
    <property type="entry name" value="Lactamase_B_4"/>
    <property type="match status" value="1"/>
</dbReference>
<evidence type="ECO:0000256" key="4">
    <source>
        <dbReference type="ARBA" id="ARBA00012477"/>
    </source>
</evidence>
<evidence type="ECO:0000256" key="3">
    <source>
        <dbReference type="ARBA" id="ARBA00007823"/>
    </source>
</evidence>
<evidence type="ECO:0000256" key="1">
    <source>
        <dbReference type="ARBA" id="ARBA00000402"/>
    </source>
</evidence>
<evidence type="ECO:0000259" key="12">
    <source>
        <dbReference type="Pfam" id="PF13691"/>
    </source>
</evidence>
<dbReference type="EC" id="3.1.26.11" evidence="4"/>
<dbReference type="OrthoDB" id="527344at2759"/>
<dbReference type="GO" id="GO:1990180">
    <property type="term" value="P:mitochondrial tRNA 3'-end processing"/>
    <property type="evidence" value="ECO:0007669"/>
    <property type="project" value="TreeGrafter"/>
</dbReference>
<dbReference type="PANTHER" id="PTHR12553:SF49">
    <property type="entry name" value="ZINC PHOSPHODIESTERASE ELAC PROTEIN 2"/>
    <property type="match status" value="1"/>
</dbReference>
<dbReference type="GO" id="GO:0005739">
    <property type="term" value="C:mitochondrion"/>
    <property type="evidence" value="ECO:0007669"/>
    <property type="project" value="TreeGrafter"/>
</dbReference>
<reference evidence="13 14" key="1">
    <citation type="submission" date="2015-03" db="EMBL/GenBank/DDBJ databases">
        <title>Genomics and transcriptomics of the oil-accumulating basidiomycete yeast T. oleaginosus allow insights into substrate utilization and the diverse evolutionary trajectories of mating systems in fungi.</title>
        <authorList>
            <consortium name="DOE Joint Genome Institute"/>
            <person name="Kourist R."/>
            <person name="Kracht O."/>
            <person name="Bracharz F."/>
            <person name="Lipzen A."/>
            <person name="Nolan M."/>
            <person name="Ohm R."/>
            <person name="Grigoriev I."/>
            <person name="Sun S."/>
            <person name="Heitman J."/>
            <person name="Bruck T."/>
            <person name="Nowrousian M."/>
        </authorList>
    </citation>
    <scope>NUCLEOTIDE SEQUENCE [LARGE SCALE GENOMIC DNA]</scope>
    <source>
        <strain evidence="13 14">IBC0246</strain>
    </source>
</reference>
<dbReference type="PANTHER" id="PTHR12553">
    <property type="entry name" value="ZINC PHOSPHODIESTERASE ELAC PROTEIN 2"/>
    <property type="match status" value="1"/>
</dbReference>
<keyword evidence="5" id="KW-0819">tRNA processing</keyword>
<keyword evidence="7" id="KW-0479">Metal-binding</keyword>
<dbReference type="CDD" id="cd07718">
    <property type="entry name" value="RNaseZ_ELAC1_ELAC2-C-term-like_MBL-fold"/>
    <property type="match status" value="1"/>
</dbReference>
<comment type="catalytic activity">
    <reaction evidence="1">
        <text>Endonucleolytic cleavage of RNA, removing extra 3' nucleotides from tRNA precursor, generating 3' termini of tRNAs. A 3'-hydroxy group is left at the tRNA terminus and a 5'-phosphoryl group is left at the trailer molecule.</text>
        <dbReference type="EC" id="3.1.26.11"/>
    </reaction>
</comment>
<dbReference type="InterPro" id="IPR027794">
    <property type="entry name" value="tRNase_Z_dom"/>
</dbReference>
<sequence length="828" mass="90549">PAWTVRALSVPGPDTELSLFVSFDDARFLFGAGEAMQRSLVQKRLSLRKLQAVFLPSGRSGRGGLAGGLMTLSDAGIKRLAIIGPPDTAQHLATLRASVVRDSQTVDLKPVSRELSSEVVFSSPRITVHAVTLRPPQAVEQGSANPQRPSELSEAELSRWTTAIVNDMFRGPGSDQTIKDEARFSFNGLYRPTSADDRYPLPLASDADVATDVCYIVRTPDVRGKFDVAKAKALGVPNGPIRGKLTRGESIEFEDPSVPGVKRIVHPEQCIGGGGPGSTLVVINCSVENLERLLLSTAFGEFRAVEGKPSVPVHSVVHAVPRAVWMDERYQAWVASFGPSTQHLYADPEGTREIYFRNSAWNALQLNMLDSSIFPIPDFAPGSPPPHMPANAQRLVPNHVVPMYPPKPVFLTEDHMKDTLFPADKTELAEARAALRRNHPEYAAAVDAAQAAMAADADRRACLSPRPGDDIVVTTLGTGSAIPSIFRNVSCTHVDIPGTGGVIFDTGEGSLGQLRRRFGDGLKQVYEDLRLIFISHMHADHHLGLAQILKDRFDNGVHSKLYLVAPYPIALQLEETAWWQQGVPREALENVVYLSTNRLKSGWVPDEREFSLSARPDWSSVPRHPEQLVTEEGMVADVAAGKRKWPFENVFRFHPATNARAAEHTRALLRDLRLSEIWTPNVTHRGAAWGMVLSGVDGWKVVYSGDTKPSEALVDAGRGATVLIHEATLGDDEAEDAEAKGHSTFGQAIEAGRRMGARYVILNHFSQRYPKIPKLPAPEPVEEGGEVHAPAGPTVAISFDFMSLRVADTWKMSHFTEPLNMLYAEAEE</sequence>
<evidence type="ECO:0000256" key="7">
    <source>
        <dbReference type="ARBA" id="ARBA00022723"/>
    </source>
</evidence>
<dbReference type="Proteomes" id="UP000053611">
    <property type="component" value="Unassembled WGS sequence"/>
</dbReference>
<dbReference type="InterPro" id="IPR036866">
    <property type="entry name" value="RibonucZ/Hydroxyglut_hydro"/>
</dbReference>
<evidence type="ECO:0000313" key="14">
    <source>
        <dbReference type="Proteomes" id="UP000053611"/>
    </source>
</evidence>
<dbReference type="STRING" id="879819.A0A0J1BEC2"/>
<protein>
    <recommendedName>
        <fullName evidence="4">ribonuclease Z</fullName>
        <ecNumber evidence="4">3.1.26.11</ecNumber>
    </recommendedName>
</protein>
<dbReference type="Gene3D" id="3.60.15.10">
    <property type="entry name" value="Ribonuclease Z/Hydroxyacylglutathione hydrolase-like"/>
    <property type="match status" value="2"/>
</dbReference>
<evidence type="ECO:0000313" key="13">
    <source>
        <dbReference type="EMBL" id="KLT46439.1"/>
    </source>
</evidence>
<dbReference type="EMBL" id="KQ087177">
    <property type="protein sequence ID" value="KLT46439.1"/>
    <property type="molecule type" value="Genomic_DNA"/>
</dbReference>
<dbReference type="SUPFAM" id="SSF56281">
    <property type="entry name" value="Metallo-hydrolase/oxidoreductase"/>
    <property type="match status" value="2"/>
</dbReference>
<evidence type="ECO:0000256" key="8">
    <source>
        <dbReference type="ARBA" id="ARBA00022759"/>
    </source>
</evidence>
<gene>
    <name evidence="13" type="ORF">CC85DRAFT_229450</name>
</gene>
<proteinExistence type="inferred from homology"/>
<organism evidence="13 14">
    <name type="scientific">Cutaneotrichosporon oleaginosum</name>
    <dbReference type="NCBI Taxonomy" id="879819"/>
    <lineage>
        <taxon>Eukaryota</taxon>
        <taxon>Fungi</taxon>
        <taxon>Dikarya</taxon>
        <taxon>Basidiomycota</taxon>
        <taxon>Agaricomycotina</taxon>
        <taxon>Tremellomycetes</taxon>
        <taxon>Trichosporonales</taxon>
        <taxon>Trichosporonaceae</taxon>
        <taxon>Cutaneotrichosporon</taxon>
    </lineage>
</organism>
<evidence type="ECO:0000259" key="11">
    <source>
        <dbReference type="Pfam" id="PF12706"/>
    </source>
</evidence>
<keyword evidence="9 13" id="KW-0378">Hydrolase</keyword>
<dbReference type="Pfam" id="PF12706">
    <property type="entry name" value="Lactamase_B_2"/>
    <property type="match status" value="1"/>
</dbReference>
<evidence type="ECO:0000256" key="5">
    <source>
        <dbReference type="ARBA" id="ARBA00022694"/>
    </source>
</evidence>
<keyword evidence="10" id="KW-0862">Zinc</keyword>
<keyword evidence="8" id="KW-0255">Endonuclease</keyword>
<evidence type="ECO:0000256" key="2">
    <source>
        <dbReference type="ARBA" id="ARBA00001947"/>
    </source>
</evidence>
<comment type="cofactor">
    <cofactor evidence="2">
        <name>Zn(2+)</name>
        <dbReference type="ChEBI" id="CHEBI:29105"/>
    </cofactor>
</comment>
<accession>A0A0J1BEC2</accession>
<feature type="domain" description="tRNase Z endonuclease" evidence="12">
    <location>
        <begin position="8"/>
        <end position="55"/>
    </location>
</feature>
<dbReference type="GeneID" id="28980630"/>
<feature type="domain" description="Metallo-beta-lactamase" evidence="11">
    <location>
        <begin position="648"/>
        <end position="765"/>
    </location>
</feature>
<comment type="similarity">
    <text evidence="3">Belongs to the RNase Z family.</text>
</comment>
<keyword evidence="6" id="KW-0540">Nuclease</keyword>
<dbReference type="GO" id="GO:0046872">
    <property type="term" value="F:metal ion binding"/>
    <property type="evidence" value="ECO:0007669"/>
    <property type="project" value="UniProtKB-KW"/>
</dbReference>
<dbReference type="InterPro" id="IPR001279">
    <property type="entry name" value="Metallo-B-lactamas"/>
</dbReference>
<dbReference type="AlphaFoldDB" id="A0A0J1BEC2"/>
<evidence type="ECO:0000256" key="6">
    <source>
        <dbReference type="ARBA" id="ARBA00022722"/>
    </source>
</evidence>
<keyword evidence="14" id="KW-1185">Reference proteome</keyword>
<evidence type="ECO:0000256" key="9">
    <source>
        <dbReference type="ARBA" id="ARBA00022801"/>
    </source>
</evidence>
<dbReference type="InterPro" id="IPR047151">
    <property type="entry name" value="RNZ2-like"/>
</dbReference>
<evidence type="ECO:0000256" key="10">
    <source>
        <dbReference type="ARBA" id="ARBA00022833"/>
    </source>
</evidence>
<feature type="non-terminal residue" evidence="13">
    <location>
        <position position="1"/>
    </location>
</feature>
<dbReference type="GO" id="GO:0042781">
    <property type="term" value="F:3'-tRNA processing endoribonuclease activity"/>
    <property type="evidence" value="ECO:0007669"/>
    <property type="project" value="UniProtKB-EC"/>
</dbReference>
<name>A0A0J1BEC2_9TREE</name>
<feature type="non-terminal residue" evidence="13">
    <location>
        <position position="828"/>
    </location>
</feature>